<evidence type="ECO:0000259" key="2">
    <source>
        <dbReference type="Pfam" id="PF14667"/>
    </source>
</evidence>
<dbReference type="SUPFAM" id="SSF51182">
    <property type="entry name" value="RmlC-like cupins"/>
    <property type="match status" value="1"/>
</dbReference>
<evidence type="ECO:0000256" key="1">
    <source>
        <dbReference type="PIRSR" id="PIRSR600888-3"/>
    </source>
</evidence>
<dbReference type="EMBL" id="NATQ01000056">
    <property type="protein sequence ID" value="OQX90424.1"/>
    <property type="molecule type" value="Genomic_DNA"/>
</dbReference>
<dbReference type="PANTHER" id="PTHR21047:SF2">
    <property type="entry name" value="THYMIDINE DIPHOSPHO-4-KETO-RHAMNOSE 3,5-EPIMERASE"/>
    <property type="match status" value="1"/>
</dbReference>
<evidence type="ECO:0000313" key="4">
    <source>
        <dbReference type="Proteomes" id="UP000192611"/>
    </source>
</evidence>
<dbReference type="GO" id="GO:0008830">
    <property type="term" value="F:dTDP-4-dehydrorhamnose 3,5-epimerase activity"/>
    <property type="evidence" value="ECO:0007669"/>
    <property type="project" value="InterPro"/>
</dbReference>
<dbReference type="PANTHER" id="PTHR21047">
    <property type="entry name" value="DTDP-6-DEOXY-D-GLUCOSE-3,5 EPIMERASE"/>
    <property type="match status" value="1"/>
</dbReference>
<dbReference type="AlphaFoldDB" id="A0A1W9S0V6"/>
<name>A0A1W9S0V6_9BACT</name>
<dbReference type="Proteomes" id="UP000192611">
    <property type="component" value="Unassembled WGS sequence"/>
</dbReference>
<dbReference type="InterPro" id="IPR000888">
    <property type="entry name" value="RmlC-like"/>
</dbReference>
<evidence type="ECO:0000313" key="3">
    <source>
        <dbReference type="EMBL" id="OQX90424.1"/>
    </source>
</evidence>
<protein>
    <submittedName>
        <fullName evidence="3">dTDP-4-dehydrorhamnose 3,5-epimerase</fullName>
    </submittedName>
</protein>
<dbReference type="Gene3D" id="2.60.120.10">
    <property type="entry name" value="Jelly Rolls"/>
    <property type="match status" value="1"/>
</dbReference>
<sequence>MVDLIEGVKVQPLRLIPDERGHLMEILRSDNKHFKEFGQVYITMAYPGVVKAWHYHREQTDHFAVVVGMAKVALYDMREDSPTRGVTNEFFFGEHNPNIIIIPPMVAHGFKAIGNKPAYVVNVPDKLYVYDNPDEFRIDPYDNDIPYDWRMKEG</sequence>
<gene>
    <name evidence="3" type="ORF">B6D57_03240</name>
</gene>
<comment type="caution">
    <text evidence="3">The sequence shown here is derived from an EMBL/GenBank/DDBJ whole genome shotgun (WGS) entry which is preliminary data.</text>
</comment>
<proteinExistence type="predicted"/>
<dbReference type="InterPro" id="IPR011051">
    <property type="entry name" value="RmlC_Cupin_sf"/>
</dbReference>
<feature type="domain" description="Capsular polysaccharide assembling protein CapF C-terminal" evidence="2">
    <location>
        <begin position="18"/>
        <end position="136"/>
    </location>
</feature>
<reference evidence="4" key="1">
    <citation type="submission" date="2017-03" db="EMBL/GenBank/DDBJ databases">
        <title>Novel pathways for hydrocarbon cycling and metabolic interdependencies in hydrothermal sediment communities.</title>
        <authorList>
            <person name="Dombrowski N."/>
            <person name="Seitz K."/>
            <person name="Teske A."/>
            <person name="Baker B."/>
        </authorList>
    </citation>
    <scope>NUCLEOTIDE SEQUENCE [LARGE SCALE GENOMIC DNA]</scope>
</reference>
<dbReference type="GO" id="GO:0000271">
    <property type="term" value="P:polysaccharide biosynthetic process"/>
    <property type="evidence" value="ECO:0007669"/>
    <property type="project" value="TreeGrafter"/>
</dbReference>
<dbReference type="InterPro" id="IPR014710">
    <property type="entry name" value="RmlC-like_jellyroll"/>
</dbReference>
<organism evidence="3 4">
    <name type="scientific">Candidatus Coatesbacteria bacterium 4484_99</name>
    <dbReference type="NCBI Taxonomy" id="1970774"/>
    <lineage>
        <taxon>Bacteria</taxon>
        <taxon>Candidatus Coatesiibacteriota</taxon>
    </lineage>
</organism>
<dbReference type="GO" id="GO:0005829">
    <property type="term" value="C:cytosol"/>
    <property type="evidence" value="ECO:0007669"/>
    <property type="project" value="TreeGrafter"/>
</dbReference>
<feature type="site" description="Participates in a stacking interaction with the thymidine ring of dTDP-4-oxo-6-deoxyglucose" evidence="1">
    <location>
        <position position="128"/>
    </location>
</feature>
<dbReference type="Pfam" id="PF14667">
    <property type="entry name" value="Polysacc_synt_C"/>
    <property type="match status" value="1"/>
</dbReference>
<dbReference type="InterPro" id="IPR029303">
    <property type="entry name" value="CapF_C"/>
</dbReference>
<accession>A0A1W9S0V6</accession>